<dbReference type="SUPFAM" id="SSF56655">
    <property type="entry name" value="Carbohydrate phosphatase"/>
    <property type="match status" value="1"/>
</dbReference>
<evidence type="ECO:0000256" key="1">
    <source>
        <dbReference type="PIRSR" id="PIRSR600760-2"/>
    </source>
</evidence>
<dbReference type="GO" id="GO:0007165">
    <property type="term" value="P:signal transduction"/>
    <property type="evidence" value="ECO:0007669"/>
    <property type="project" value="TreeGrafter"/>
</dbReference>
<dbReference type="AlphaFoldDB" id="A0A1F6EG96"/>
<dbReference type="Pfam" id="PF00459">
    <property type="entry name" value="Inositol_P"/>
    <property type="match status" value="1"/>
</dbReference>
<dbReference type="Proteomes" id="UP000177306">
    <property type="component" value="Unassembled WGS sequence"/>
</dbReference>
<proteinExistence type="predicted"/>
<feature type="binding site" evidence="1">
    <location>
        <position position="64"/>
    </location>
    <ligand>
        <name>Mg(2+)</name>
        <dbReference type="ChEBI" id="CHEBI:18420"/>
        <label>1</label>
        <note>catalytic</note>
    </ligand>
</feature>
<protein>
    <recommendedName>
        <fullName evidence="4">Inositol monophosphatase</fullName>
    </recommendedName>
</protein>
<dbReference type="InterPro" id="IPR000760">
    <property type="entry name" value="Inositol_monophosphatase-like"/>
</dbReference>
<reference evidence="2 3" key="1">
    <citation type="journal article" date="2016" name="Nat. Commun.">
        <title>Thousands of microbial genomes shed light on interconnected biogeochemical processes in an aquifer system.</title>
        <authorList>
            <person name="Anantharaman K."/>
            <person name="Brown C.T."/>
            <person name="Hug L.A."/>
            <person name="Sharon I."/>
            <person name="Castelle C.J."/>
            <person name="Probst A.J."/>
            <person name="Thomas B.C."/>
            <person name="Singh A."/>
            <person name="Wilkins M.J."/>
            <person name="Karaoz U."/>
            <person name="Brodie E.L."/>
            <person name="Williams K.H."/>
            <person name="Hubbard S.S."/>
            <person name="Banfield J.F."/>
        </authorList>
    </citation>
    <scope>NUCLEOTIDE SEQUENCE [LARGE SCALE GENOMIC DNA]</scope>
</reference>
<feature type="binding site" evidence="1">
    <location>
        <position position="83"/>
    </location>
    <ligand>
        <name>Mg(2+)</name>
        <dbReference type="ChEBI" id="CHEBI:18420"/>
        <label>1</label>
        <note>catalytic</note>
    </ligand>
</feature>
<dbReference type="GO" id="GO:0006020">
    <property type="term" value="P:inositol metabolic process"/>
    <property type="evidence" value="ECO:0007669"/>
    <property type="project" value="TreeGrafter"/>
</dbReference>
<sequence>MQILDRLTTAVIAGMRVVRANQGRPTTTAVKQADGTQVTPTDKQSQAAMLEVLQGIPGTYIHAEESDRHTADAPVGILVDPMDGTRAFAIGLATSTVIAATYDHTVRQVSRCVIGEPATGRIWCARDGQPAQLLWHDFASGEHSHPTHIGGEWDDKRTSEVNDQLTVLVDVSHGFKRGGRQMLTDAQTAKLFASLNSEVKILMPGSNGLHQALAANGASSIAGSLTLAIGGPWDVCGALLVKQAGGFCRAFKRGFIGLTEHDPLDVLGYDVLVTGNSPAIVNYLAGKVRAV</sequence>
<dbReference type="GO" id="GO:0046872">
    <property type="term" value="F:metal ion binding"/>
    <property type="evidence" value="ECO:0007669"/>
    <property type="project" value="UniProtKB-KW"/>
</dbReference>
<evidence type="ECO:0000313" key="2">
    <source>
        <dbReference type="EMBL" id="OGG72655.1"/>
    </source>
</evidence>
<dbReference type="Gene3D" id="3.30.540.10">
    <property type="entry name" value="Fructose-1,6-Bisphosphatase, subunit A, domain 1"/>
    <property type="match status" value="1"/>
</dbReference>
<evidence type="ECO:0008006" key="4">
    <source>
        <dbReference type="Google" id="ProtNLM"/>
    </source>
</evidence>
<feature type="binding site" evidence="1">
    <location>
        <position position="80"/>
    </location>
    <ligand>
        <name>Mg(2+)</name>
        <dbReference type="ChEBI" id="CHEBI:18420"/>
        <label>1</label>
        <note>catalytic</note>
    </ligand>
</feature>
<comment type="caution">
    <text evidence="2">The sequence shown here is derived from an EMBL/GenBank/DDBJ whole genome shotgun (WGS) entry which is preliminary data.</text>
</comment>
<keyword evidence="1" id="KW-0460">Magnesium</keyword>
<comment type="cofactor">
    <cofactor evidence="1">
        <name>Mg(2+)</name>
        <dbReference type="ChEBI" id="CHEBI:18420"/>
    </cofactor>
</comment>
<dbReference type="EMBL" id="MFLY01000036">
    <property type="protein sequence ID" value="OGG72655.1"/>
    <property type="molecule type" value="Genomic_DNA"/>
</dbReference>
<dbReference type="PANTHER" id="PTHR20854:SF4">
    <property type="entry name" value="INOSITOL-1-MONOPHOSPHATASE-RELATED"/>
    <property type="match status" value="1"/>
</dbReference>
<dbReference type="PANTHER" id="PTHR20854">
    <property type="entry name" value="INOSITOL MONOPHOSPHATASE"/>
    <property type="match status" value="1"/>
</dbReference>
<evidence type="ECO:0000313" key="3">
    <source>
        <dbReference type="Proteomes" id="UP000177306"/>
    </source>
</evidence>
<organism evidence="2 3">
    <name type="scientific">Candidatus Kaiserbacteria bacterium RIFCSPLOWO2_01_FULL_53_17</name>
    <dbReference type="NCBI Taxonomy" id="1798511"/>
    <lineage>
        <taxon>Bacteria</taxon>
        <taxon>Candidatus Kaiseribacteriota</taxon>
    </lineage>
</organism>
<accession>A0A1F6EG96</accession>
<dbReference type="GO" id="GO:0008934">
    <property type="term" value="F:inositol monophosphate 1-phosphatase activity"/>
    <property type="evidence" value="ECO:0007669"/>
    <property type="project" value="TreeGrafter"/>
</dbReference>
<gene>
    <name evidence="2" type="ORF">A3A38_00245</name>
</gene>
<name>A0A1F6EG96_9BACT</name>
<feature type="binding site" evidence="1">
    <location>
        <position position="234"/>
    </location>
    <ligand>
        <name>Mg(2+)</name>
        <dbReference type="ChEBI" id="CHEBI:18420"/>
        <label>1</label>
        <note>catalytic</note>
    </ligand>
</feature>
<keyword evidence="1" id="KW-0479">Metal-binding</keyword>